<evidence type="ECO:0000256" key="1">
    <source>
        <dbReference type="SAM" id="MobiDB-lite"/>
    </source>
</evidence>
<dbReference type="AlphaFoldDB" id="A0AAD4MJN5"/>
<sequence>MTREVKKNDHNHGPEYRDTTPKLRFYKNDDGSVRRNGFVYSLHHELDPPKQIADFQWHQTYRCAKSTTGQWEVNKRELEYQLGIFKNCIHSHELDQDSNEEDNNGQNTFVSAASLSTHTMDLVVEGRVWFNALH</sequence>
<comment type="caution">
    <text evidence="2">The sequence shown here is derived from an EMBL/GenBank/DDBJ whole genome shotgun (WGS) entry which is preliminary data.</text>
</comment>
<proteinExistence type="predicted"/>
<organism evidence="2 3">
    <name type="scientific">Ditylenchus destructor</name>
    <dbReference type="NCBI Taxonomy" id="166010"/>
    <lineage>
        <taxon>Eukaryota</taxon>
        <taxon>Metazoa</taxon>
        <taxon>Ecdysozoa</taxon>
        <taxon>Nematoda</taxon>
        <taxon>Chromadorea</taxon>
        <taxon>Rhabditida</taxon>
        <taxon>Tylenchina</taxon>
        <taxon>Tylenchomorpha</taxon>
        <taxon>Sphaerularioidea</taxon>
        <taxon>Anguinidae</taxon>
        <taxon>Anguininae</taxon>
        <taxon>Ditylenchus</taxon>
    </lineage>
</organism>
<reference evidence="2" key="1">
    <citation type="submission" date="2022-01" db="EMBL/GenBank/DDBJ databases">
        <title>Genome Sequence Resource for Two Populations of Ditylenchus destructor, the Migratory Endoparasitic Phytonematode.</title>
        <authorList>
            <person name="Zhang H."/>
            <person name="Lin R."/>
            <person name="Xie B."/>
        </authorList>
    </citation>
    <scope>NUCLEOTIDE SEQUENCE</scope>
    <source>
        <strain evidence="2">BazhouSP</strain>
    </source>
</reference>
<evidence type="ECO:0000313" key="3">
    <source>
        <dbReference type="Proteomes" id="UP001201812"/>
    </source>
</evidence>
<accession>A0AAD4MJN5</accession>
<protein>
    <submittedName>
        <fullName evidence="2">Uncharacterized protein</fullName>
    </submittedName>
</protein>
<gene>
    <name evidence="2" type="ORF">DdX_19176</name>
</gene>
<dbReference type="Proteomes" id="UP001201812">
    <property type="component" value="Unassembled WGS sequence"/>
</dbReference>
<dbReference type="EMBL" id="JAKKPZ010000343">
    <property type="protein sequence ID" value="KAI1696188.1"/>
    <property type="molecule type" value="Genomic_DNA"/>
</dbReference>
<evidence type="ECO:0000313" key="2">
    <source>
        <dbReference type="EMBL" id="KAI1696188.1"/>
    </source>
</evidence>
<name>A0AAD4MJN5_9BILA</name>
<keyword evidence="3" id="KW-1185">Reference proteome</keyword>
<feature type="region of interest" description="Disordered" evidence="1">
    <location>
        <begin position="1"/>
        <end position="24"/>
    </location>
</feature>